<evidence type="ECO:0000313" key="2">
    <source>
        <dbReference type="Proteomes" id="UP000294335"/>
    </source>
</evidence>
<organism evidence="1 2">
    <name type="scientific">Pseudomonas inefficax</name>
    <dbReference type="NCBI Taxonomy" id="2078786"/>
    <lineage>
        <taxon>Bacteria</taxon>
        <taxon>Pseudomonadati</taxon>
        <taxon>Pseudomonadota</taxon>
        <taxon>Gammaproteobacteria</taxon>
        <taxon>Pseudomonadales</taxon>
        <taxon>Pseudomonadaceae</taxon>
        <taxon>Pseudomonas</taxon>
    </lineage>
</organism>
<dbReference type="AlphaFoldDB" id="A0AAQ1SRA4"/>
<sequence>MRKPEALNVLPAFLFLEVIKHGAPSSYLLSLTDDRSCQSSANLM</sequence>
<accession>A0AAQ1SRA4</accession>
<keyword evidence="2" id="KW-1185">Reference proteome</keyword>
<name>A0AAQ1SRA4_9PSED</name>
<evidence type="ECO:0000313" key="1">
    <source>
        <dbReference type="EMBL" id="SPO58394.1"/>
    </source>
</evidence>
<gene>
    <name evidence="1" type="ORF">JV551A3_V1_10209</name>
</gene>
<comment type="caution">
    <text evidence="1">The sequence shown here is derived from an EMBL/GenBank/DDBJ whole genome shotgun (WGS) entry which is preliminary data.</text>
</comment>
<dbReference type="Proteomes" id="UP000294335">
    <property type="component" value="Unassembled WGS sequence"/>
</dbReference>
<protein>
    <submittedName>
        <fullName evidence="1">Uncharacterized protein</fullName>
    </submittedName>
</protein>
<proteinExistence type="predicted"/>
<reference evidence="1 2" key="1">
    <citation type="submission" date="2018-02" db="EMBL/GenBank/DDBJ databases">
        <authorList>
            <person name="Dubost A."/>
        </authorList>
    </citation>
    <scope>NUCLEOTIDE SEQUENCE [LARGE SCALE GENOMIC DNA]</scope>
    <source>
        <strain evidence="2">JV551A3</strain>
    </source>
</reference>
<dbReference type="EMBL" id="OPYN01000001">
    <property type="protein sequence ID" value="SPO58394.1"/>
    <property type="molecule type" value="Genomic_DNA"/>
</dbReference>